<keyword evidence="1" id="KW-1133">Transmembrane helix</keyword>
<accession>A0A4U1BZW9</accession>
<feature type="transmembrane region" description="Helical" evidence="1">
    <location>
        <begin position="12"/>
        <end position="34"/>
    </location>
</feature>
<keyword evidence="1" id="KW-0472">Membrane</keyword>
<evidence type="ECO:0000313" key="3">
    <source>
        <dbReference type="Proteomes" id="UP000310477"/>
    </source>
</evidence>
<feature type="transmembrane region" description="Helical" evidence="1">
    <location>
        <begin position="46"/>
        <end position="67"/>
    </location>
</feature>
<dbReference type="RefSeq" id="WP_136877700.1">
    <property type="nucleotide sequence ID" value="NZ_SWBO01000008.1"/>
</dbReference>
<keyword evidence="1" id="KW-0812">Transmembrane</keyword>
<proteinExistence type="predicted"/>
<evidence type="ECO:0000256" key="1">
    <source>
        <dbReference type="SAM" id="Phobius"/>
    </source>
</evidence>
<dbReference type="AlphaFoldDB" id="A0A4U1BZW9"/>
<dbReference type="OrthoDB" id="6028159at2"/>
<comment type="caution">
    <text evidence="2">The sequence shown here is derived from an EMBL/GenBank/DDBJ whole genome shotgun (WGS) entry which is preliminary data.</text>
</comment>
<dbReference type="NCBIfam" id="NF041635">
    <property type="entry name" value="STM3941_fam"/>
    <property type="match status" value="1"/>
</dbReference>
<name>A0A4U1BZW9_9SPHI</name>
<gene>
    <name evidence="2" type="ORF">FA045_13965</name>
</gene>
<protein>
    <submittedName>
        <fullName evidence="2">Uncharacterized protein</fullName>
    </submittedName>
</protein>
<dbReference type="EMBL" id="SWBO01000008">
    <property type="protein sequence ID" value="TKB98421.1"/>
    <property type="molecule type" value="Genomic_DNA"/>
</dbReference>
<dbReference type="Proteomes" id="UP000310477">
    <property type="component" value="Unassembled WGS sequence"/>
</dbReference>
<organism evidence="2 3">
    <name type="scientific">Pedobacter cryotolerans</name>
    <dbReference type="NCBI Taxonomy" id="2571270"/>
    <lineage>
        <taxon>Bacteria</taxon>
        <taxon>Pseudomonadati</taxon>
        <taxon>Bacteroidota</taxon>
        <taxon>Sphingobacteriia</taxon>
        <taxon>Sphingobacteriales</taxon>
        <taxon>Sphingobacteriaceae</taxon>
        <taxon>Pedobacter</taxon>
    </lineage>
</organism>
<dbReference type="InterPro" id="IPR048136">
    <property type="entry name" value="STM3941-like"/>
</dbReference>
<evidence type="ECO:0000313" key="2">
    <source>
        <dbReference type="EMBL" id="TKB98421.1"/>
    </source>
</evidence>
<reference evidence="2 3" key="1">
    <citation type="submission" date="2019-04" db="EMBL/GenBank/DDBJ databases">
        <title>Pedobacter sp. AR-2-6 sp. nov., isolated from Arctic soil.</title>
        <authorList>
            <person name="Dahal R.H."/>
            <person name="Kim D.-U."/>
        </authorList>
    </citation>
    <scope>NUCLEOTIDE SEQUENCE [LARGE SCALE GENOMIC DNA]</scope>
    <source>
        <strain evidence="2 3">AR-2-6</strain>
    </source>
</reference>
<sequence>MERIEIYSSKKKSLLLLIGSLFFVLGGVYILMNVEIFTGYRSRNPFFIKTIGIISILFFGLGIYISVRQLLSNQLILVIDKKGLILYPKKSLTTFIEWKNIIGFSELKIQSQKFVVIVVDNSAYWIDKEENNIRKKMMKFNIKNFGSPFNLSSSSMQLNHTQLMSILNEYFNKYKILDK</sequence>
<keyword evidence="3" id="KW-1185">Reference proteome</keyword>